<keyword evidence="2" id="KW-0812">Transmembrane</keyword>
<evidence type="ECO:0000313" key="3">
    <source>
        <dbReference type="EMBL" id="GMJ12648.1"/>
    </source>
</evidence>
<evidence type="ECO:0000256" key="1">
    <source>
        <dbReference type="SAM" id="MobiDB-lite"/>
    </source>
</evidence>
<keyword evidence="2" id="KW-1133">Transmembrane helix</keyword>
<protein>
    <submittedName>
        <fullName evidence="3">Uncharacterized protein</fullName>
    </submittedName>
</protein>
<dbReference type="PANTHER" id="PTHR31860">
    <property type="entry name" value="HEAT-INDUCIBLE TRANSCRIPTION REPRESSOR (DUF639)-RELATED"/>
    <property type="match status" value="1"/>
</dbReference>
<accession>A0A9W7JDH7</accession>
<feature type="transmembrane region" description="Helical" evidence="2">
    <location>
        <begin position="739"/>
        <end position="763"/>
    </location>
</feature>
<keyword evidence="4" id="KW-1185">Reference proteome</keyword>
<dbReference type="Pfam" id="PF04842">
    <property type="entry name" value="DUF639"/>
    <property type="match status" value="1"/>
</dbReference>
<evidence type="ECO:0000256" key="2">
    <source>
        <dbReference type="SAM" id="Phobius"/>
    </source>
</evidence>
<feature type="compositionally biased region" description="Basic and acidic residues" evidence="1">
    <location>
        <begin position="815"/>
        <end position="830"/>
    </location>
</feature>
<gene>
    <name evidence="3" type="ORF">HRI_004934000</name>
</gene>
<keyword evidence="2" id="KW-0472">Membrane</keyword>
<dbReference type="Proteomes" id="UP001165190">
    <property type="component" value="Unassembled WGS sequence"/>
</dbReference>
<dbReference type="AlphaFoldDB" id="A0A9W7JDH7"/>
<feature type="region of interest" description="Disordered" evidence="1">
    <location>
        <begin position="806"/>
        <end position="830"/>
    </location>
</feature>
<sequence>MVLRLSVTQLKTSDFGLNYLITGNENVSKFGYFSRNSASKHKHKLRFKLVGAQRDRWKLNDIDPKILQERINSWLSKTQHFLSEVTLPLVKTGQSGSGKPDTGNEAETQDIEDIFMAEGIIPSSLPNGNLSLAAIVSIEQFSRMNGLSGKKMQKIFKALIPKPKYDDARNLVEYCCFRYLSRDASDLHPCLKEHAFQRLMFITMLAWENPYSDENDSHAHALTKSSLKGKLVGEAAFTRFAPAISGVADHPTVHNLFKALVSDEPGISLRVWLTYIDELLKVHEGRKLYQIREYPQLSEERILCVGSSRKRPVLKWENNMAWPGKLTLTDKALYFEAVKIKGQSDAIRLDLTGPGLEVKKVKVGPFNSGLFDSGVAVSSGPGLQTWVLEFVDLGGELRRDVWHSSISEIITLHKFLSEYGPVDNDQSLSQVFGSQKGKEKATAGAVNGIARLQALQFMRKLLDDPIKLVQFSFLQNAPHGDLVFQTLAVNYWGGPLVSKATDAGYQQAEGTSPSEFALEISDHVFDIDGSVYLRKWMRSPSWASSASISFWKHSSSRQAVVLNKNLVVADKSLVERAAAICKQKYQTVEKTQATIDAAKLEGIPSNIDLFKELILPFTITARNFEKLRRWEEPHLTLSFLAFVYTIIFRNLLSYVFPMALIVLAASMLTLKGLKEQGRLGRSFGKVTIRDQPPSNTIQKIIAVKDGIRDVEYFLQNLNVTLLKFRTILLAGQPQITTEVALAFLTSATILLIIPFKYVLAFVVCDFFTRELEFRREMVKRFLNFLKERWLTVPAAPVIVLPFEDENSKSVNQKSQTDKKTIRKNAEELET</sequence>
<dbReference type="OrthoDB" id="634852at2759"/>
<dbReference type="InterPro" id="IPR006927">
    <property type="entry name" value="DUF639"/>
</dbReference>
<evidence type="ECO:0000313" key="4">
    <source>
        <dbReference type="Proteomes" id="UP001165190"/>
    </source>
</evidence>
<reference evidence="3" key="1">
    <citation type="submission" date="2023-05" db="EMBL/GenBank/DDBJ databases">
        <title>Genome and transcriptome analyses reveal genes involved in the formation of fine ridges on petal epidermal cells in Hibiscus trionum.</title>
        <authorList>
            <person name="Koshimizu S."/>
            <person name="Masuda S."/>
            <person name="Ishii T."/>
            <person name="Shirasu K."/>
            <person name="Hoshino A."/>
            <person name="Arita M."/>
        </authorList>
    </citation>
    <scope>NUCLEOTIDE SEQUENCE</scope>
    <source>
        <strain evidence="3">Hamamatsu line</strain>
    </source>
</reference>
<dbReference type="EMBL" id="BSYR01000065">
    <property type="protein sequence ID" value="GMJ12648.1"/>
    <property type="molecule type" value="Genomic_DNA"/>
</dbReference>
<name>A0A9W7JDH7_HIBTR</name>
<dbReference type="PANTHER" id="PTHR31860:SF3">
    <property type="entry name" value="PROTEIN, PUTATIVE (DUF639)-RELATED"/>
    <property type="match status" value="1"/>
</dbReference>
<proteinExistence type="predicted"/>
<organism evidence="3 4">
    <name type="scientific">Hibiscus trionum</name>
    <name type="common">Flower of an hour</name>
    <dbReference type="NCBI Taxonomy" id="183268"/>
    <lineage>
        <taxon>Eukaryota</taxon>
        <taxon>Viridiplantae</taxon>
        <taxon>Streptophyta</taxon>
        <taxon>Embryophyta</taxon>
        <taxon>Tracheophyta</taxon>
        <taxon>Spermatophyta</taxon>
        <taxon>Magnoliopsida</taxon>
        <taxon>eudicotyledons</taxon>
        <taxon>Gunneridae</taxon>
        <taxon>Pentapetalae</taxon>
        <taxon>rosids</taxon>
        <taxon>malvids</taxon>
        <taxon>Malvales</taxon>
        <taxon>Malvaceae</taxon>
        <taxon>Malvoideae</taxon>
        <taxon>Hibiscus</taxon>
    </lineage>
</organism>
<feature type="transmembrane region" description="Helical" evidence="2">
    <location>
        <begin position="651"/>
        <end position="670"/>
    </location>
</feature>
<comment type="caution">
    <text evidence="3">The sequence shown here is derived from an EMBL/GenBank/DDBJ whole genome shotgun (WGS) entry which is preliminary data.</text>
</comment>